<reference evidence="1 2" key="1">
    <citation type="journal article" date="2008" name="BMC Genomics">
        <title>Genome sequence and rapid evolution of the rice pathogen Xanthomonas oryzae pv. oryzae PXO99A.</title>
        <authorList>
            <person name="Salzberg S.L."/>
            <person name="Sommer D.D."/>
            <person name="Schatz M.C."/>
            <person name="Phillippy A.M."/>
            <person name="Rabinowicz P.D."/>
            <person name="Tsuge S."/>
            <person name="Furutani A."/>
            <person name="Ochiai H."/>
            <person name="Delcher A.L."/>
            <person name="Kelley D."/>
            <person name="Madupu R."/>
            <person name="Puiu D."/>
            <person name="Radune D."/>
            <person name="Shumway M."/>
            <person name="Trapnell C."/>
            <person name="Aparna G."/>
            <person name="Jha G."/>
            <person name="Pandey A."/>
            <person name="Patil P.B."/>
            <person name="Ishihara H."/>
            <person name="Meyer D.F."/>
            <person name="Szurek B."/>
            <person name="Verdier V."/>
            <person name="Koebnik R."/>
            <person name="Dow J.M."/>
            <person name="Ryan R.P."/>
            <person name="Hirata H."/>
            <person name="Tsuyumu S."/>
            <person name="Won Lee S."/>
            <person name="Seo Y.S."/>
            <person name="Sriariyanum M."/>
            <person name="Ronald P.C."/>
            <person name="Sonti R.V."/>
            <person name="Van Sluys M.A."/>
            <person name="Leach J.E."/>
            <person name="White F.F."/>
            <person name="Bogdanove A.J."/>
        </authorList>
    </citation>
    <scope>NUCLEOTIDE SEQUENCE [LARGE SCALE GENOMIC DNA]</scope>
    <source>
        <strain evidence="1 2">PXO99A</strain>
    </source>
</reference>
<sequence length="38" mass="3838">MTARMEVLAPVCCPSSRHGGIALCAAHVSSRTGVAAIL</sequence>
<dbReference type="EMBL" id="CP000967">
    <property type="protein sequence ID" value="ACD59041.1"/>
    <property type="molecule type" value="Genomic_DNA"/>
</dbReference>
<dbReference type="Proteomes" id="UP000001740">
    <property type="component" value="Chromosome"/>
</dbReference>
<dbReference type="AlphaFoldDB" id="A0A0K0GL21"/>
<accession>A0A0K0GL21</accession>
<proteinExistence type="predicted"/>
<protein>
    <submittedName>
        <fullName evidence="1">Uncharacterized protein</fullName>
    </submittedName>
</protein>
<dbReference type="KEGG" id="xop:PXO_05621"/>
<dbReference type="HOGENOM" id="CLU_3334914_0_0_6"/>
<organism evidence="1 2">
    <name type="scientific">Xanthomonas oryzae pv. oryzae (strain PXO99A)</name>
    <dbReference type="NCBI Taxonomy" id="360094"/>
    <lineage>
        <taxon>Bacteria</taxon>
        <taxon>Pseudomonadati</taxon>
        <taxon>Pseudomonadota</taxon>
        <taxon>Gammaproteobacteria</taxon>
        <taxon>Lysobacterales</taxon>
        <taxon>Lysobacteraceae</taxon>
        <taxon>Xanthomonas</taxon>
    </lineage>
</organism>
<evidence type="ECO:0000313" key="1">
    <source>
        <dbReference type="EMBL" id="ACD59041.1"/>
    </source>
</evidence>
<gene>
    <name evidence="1" type="ordered locus">PXO_05621</name>
</gene>
<name>A0A0K0GL21_XANOP</name>
<evidence type="ECO:0000313" key="2">
    <source>
        <dbReference type="Proteomes" id="UP000001740"/>
    </source>
</evidence>